<dbReference type="eggNOG" id="ENOG502RKTI">
    <property type="taxonomic scope" value="Eukaryota"/>
</dbReference>
<keyword evidence="5" id="KW-1185">Reference proteome</keyword>
<dbReference type="STRING" id="578455.G2QY04"/>
<evidence type="ECO:0000313" key="4">
    <source>
        <dbReference type="EMBL" id="AEO64071.1"/>
    </source>
</evidence>
<feature type="compositionally biased region" description="Pro residues" evidence="2">
    <location>
        <begin position="215"/>
        <end position="224"/>
    </location>
</feature>
<dbReference type="AlphaFoldDB" id="G2QY04"/>
<sequence length="580" mass="64183">MSSSNPSATDIITYIGVPLAVLGVLPILYNTAVTLAAVSRIKRMLRHSRLTALTRSDVVNRVIEVELPRYAVRPWDRFADRAQYWTLSRHPSSIPGGSWTTFNWQTNVIGFKTQRVEYADQLRQPQVEVAFDELVCYLLDLGAVPDPQGWRLLRSAGLWTPVGCALMLSPDGKEKALTIAPLDGSDGYLSLAVTWAGPWTTRDYTHLPPYWVRLPPPPPPPPAPSTAEDEGSTKAEVSKDSSSAAEAEGSADLPREEASSSLKKPSLDSARQRGITSSSNPITCQISADGIVTALSQDPDRQFASTVHLDSLYIEHLRVRPGQSAGAWFASAATAYGTSSQTILWNYKIPDDILRFARRETVPCGVLVLLGVVDEAATPEWATRQHGGGDDDHARQLDLFARRHREQRAAMEAEARMPPAQRAAAVQQRVMRENQERLQDMKDKLRAEAQRKETRMMEALQSPKWDTKLVAEHNLAWLKTTGAVSGECGVKEVVGTLLHRMVLDGEFTSRLCRMLDLWKAWAENGGMRKSDLAALQEDQTTFAYATLLVAIIEGTSSALEGTLSMDLQECLRMWRIVRLG</sequence>
<protein>
    <submittedName>
        <fullName evidence="4">Uncharacterized protein</fullName>
    </submittedName>
</protein>
<feature type="region of interest" description="Disordered" evidence="2">
    <location>
        <begin position="215"/>
        <end position="281"/>
    </location>
</feature>
<keyword evidence="1" id="KW-0175">Coiled coil</keyword>
<dbReference type="OrthoDB" id="3166386at2759"/>
<reference evidence="4 5" key="1">
    <citation type="journal article" date="2011" name="Nat. Biotechnol.">
        <title>Comparative genomic analysis of the thermophilic biomass-degrading fungi Myceliophthora thermophila and Thielavia terrestris.</title>
        <authorList>
            <person name="Berka R.M."/>
            <person name="Grigoriev I.V."/>
            <person name="Otillar R."/>
            <person name="Salamov A."/>
            <person name="Grimwood J."/>
            <person name="Reid I."/>
            <person name="Ishmael N."/>
            <person name="John T."/>
            <person name="Darmond C."/>
            <person name="Moisan M.-C."/>
            <person name="Henrissat B."/>
            <person name="Coutinho P.M."/>
            <person name="Lombard V."/>
            <person name="Natvig D.O."/>
            <person name="Lindquist E."/>
            <person name="Schmutz J."/>
            <person name="Lucas S."/>
            <person name="Harris P."/>
            <person name="Powlowski J."/>
            <person name="Bellemare A."/>
            <person name="Taylor D."/>
            <person name="Butler G."/>
            <person name="de Vries R.P."/>
            <person name="Allijn I.E."/>
            <person name="van den Brink J."/>
            <person name="Ushinsky S."/>
            <person name="Storms R."/>
            <person name="Powell A.J."/>
            <person name="Paulsen I.T."/>
            <person name="Elbourne L.D.H."/>
            <person name="Baker S.E."/>
            <person name="Magnuson J."/>
            <person name="LaBoissiere S."/>
            <person name="Clutterbuck A.J."/>
            <person name="Martinez D."/>
            <person name="Wogulis M."/>
            <person name="de Leon A.L."/>
            <person name="Rey M.W."/>
            <person name="Tsang A."/>
        </authorList>
    </citation>
    <scope>NUCLEOTIDE SEQUENCE [LARGE SCALE GENOMIC DNA]</scope>
    <source>
        <strain evidence="5">ATCC 38088 / NRRL 8126</strain>
    </source>
</reference>
<organism evidence="4 5">
    <name type="scientific">Thermothielavioides terrestris (strain ATCC 38088 / NRRL 8126)</name>
    <name type="common">Thielavia terrestris</name>
    <dbReference type="NCBI Taxonomy" id="578455"/>
    <lineage>
        <taxon>Eukaryota</taxon>
        <taxon>Fungi</taxon>
        <taxon>Dikarya</taxon>
        <taxon>Ascomycota</taxon>
        <taxon>Pezizomycotina</taxon>
        <taxon>Sordariomycetes</taxon>
        <taxon>Sordariomycetidae</taxon>
        <taxon>Sordariales</taxon>
        <taxon>Chaetomiaceae</taxon>
        <taxon>Thermothielavioides</taxon>
        <taxon>Thermothielavioides terrestris</taxon>
    </lineage>
</organism>
<evidence type="ECO:0000256" key="2">
    <source>
        <dbReference type="SAM" id="MobiDB-lite"/>
    </source>
</evidence>
<feature type="compositionally biased region" description="Low complexity" evidence="2">
    <location>
        <begin position="240"/>
        <end position="251"/>
    </location>
</feature>
<dbReference type="KEGG" id="ttt:THITE_2109822"/>
<name>G2QY04_THETT</name>
<dbReference type="RefSeq" id="XP_003650407.1">
    <property type="nucleotide sequence ID" value="XM_003650359.1"/>
</dbReference>
<accession>G2QY04</accession>
<dbReference type="GeneID" id="11517631"/>
<keyword evidence="3" id="KW-0472">Membrane</keyword>
<keyword evidence="3" id="KW-0812">Transmembrane</keyword>
<evidence type="ECO:0000256" key="1">
    <source>
        <dbReference type="SAM" id="Coils"/>
    </source>
</evidence>
<feature type="coiled-coil region" evidence="1">
    <location>
        <begin position="428"/>
        <end position="462"/>
    </location>
</feature>
<feature type="transmembrane region" description="Helical" evidence="3">
    <location>
        <begin position="12"/>
        <end position="38"/>
    </location>
</feature>
<dbReference type="EMBL" id="CP003009">
    <property type="protein sequence ID" value="AEO64071.1"/>
    <property type="molecule type" value="Genomic_DNA"/>
</dbReference>
<gene>
    <name evidence="4" type="ORF">THITE_2109822</name>
</gene>
<proteinExistence type="predicted"/>
<dbReference type="Proteomes" id="UP000008181">
    <property type="component" value="Chromosome 1"/>
</dbReference>
<evidence type="ECO:0000256" key="3">
    <source>
        <dbReference type="SAM" id="Phobius"/>
    </source>
</evidence>
<dbReference type="HOGENOM" id="CLU_035045_0_0_1"/>
<evidence type="ECO:0000313" key="5">
    <source>
        <dbReference type="Proteomes" id="UP000008181"/>
    </source>
</evidence>
<keyword evidence="3" id="KW-1133">Transmembrane helix</keyword>